<dbReference type="InterPro" id="IPR015422">
    <property type="entry name" value="PyrdxlP-dep_Trfase_small"/>
</dbReference>
<dbReference type="HOGENOM" id="CLU_016922_4_0_11"/>
<gene>
    <name evidence="4" type="ordered locus">Francci3_2075</name>
</gene>
<keyword evidence="4" id="KW-0808">Transferase</keyword>
<keyword evidence="4" id="KW-0032">Aminotransferase</keyword>
<dbReference type="PANTHER" id="PTHR43094">
    <property type="entry name" value="AMINOTRANSFERASE"/>
    <property type="match status" value="1"/>
</dbReference>
<dbReference type="STRING" id="106370.Francci3_2075"/>
<evidence type="ECO:0000313" key="4">
    <source>
        <dbReference type="EMBL" id="ABD11448.1"/>
    </source>
</evidence>
<dbReference type="SUPFAM" id="SSF53383">
    <property type="entry name" value="PLP-dependent transferases"/>
    <property type="match status" value="1"/>
</dbReference>
<dbReference type="AlphaFoldDB" id="Q2JB94"/>
<proteinExistence type="inferred from homology"/>
<dbReference type="CDD" id="cd00610">
    <property type="entry name" value="OAT_like"/>
    <property type="match status" value="1"/>
</dbReference>
<dbReference type="InterPro" id="IPR015421">
    <property type="entry name" value="PyrdxlP-dep_Trfase_major"/>
</dbReference>
<dbReference type="KEGG" id="fra:Francci3_2075"/>
<dbReference type="InterPro" id="IPR049704">
    <property type="entry name" value="Aminotrans_3_PPA_site"/>
</dbReference>
<keyword evidence="5" id="KW-1185">Reference proteome</keyword>
<keyword evidence="2 3" id="KW-0663">Pyridoxal phosphate</keyword>
<dbReference type="GO" id="GO:0008483">
    <property type="term" value="F:transaminase activity"/>
    <property type="evidence" value="ECO:0007669"/>
    <property type="project" value="UniProtKB-KW"/>
</dbReference>
<dbReference type="PIRSF" id="PIRSF000521">
    <property type="entry name" value="Transaminase_4ab_Lys_Orn"/>
    <property type="match status" value="1"/>
</dbReference>
<reference evidence="4 5" key="1">
    <citation type="journal article" date="2007" name="Genome Res.">
        <title>Genome characteristics of facultatively symbiotic Frankia sp. strains reflect host range and host plant biogeography.</title>
        <authorList>
            <person name="Normand P."/>
            <person name="Lapierre P."/>
            <person name="Tisa L.S."/>
            <person name="Gogarten J.P."/>
            <person name="Alloisio N."/>
            <person name="Bagnarol E."/>
            <person name="Bassi C.A."/>
            <person name="Berry A.M."/>
            <person name="Bickhart D.M."/>
            <person name="Choisne N."/>
            <person name="Couloux A."/>
            <person name="Cournoyer B."/>
            <person name="Cruveiller S."/>
            <person name="Daubin V."/>
            <person name="Demange N."/>
            <person name="Francino M.P."/>
            <person name="Goltsman E."/>
            <person name="Huang Y."/>
            <person name="Kopp O.R."/>
            <person name="Labarre L."/>
            <person name="Lapidus A."/>
            <person name="Lavire C."/>
            <person name="Marechal J."/>
            <person name="Martinez M."/>
            <person name="Mastronunzio J.E."/>
            <person name="Mullin B.C."/>
            <person name="Niemann J."/>
            <person name="Pujic P."/>
            <person name="Rawnsley T."/>
            <person name="Rouy Z."/>
            <person name="Schenowitz C."/>
            <person name="Sellstedt A."/>
            <person name="Tavares F."/>
            <person name="Tomkins J.P."/>
            <person name="Vallenet D."/>
            <person name="Valverde C."/>
            <person name="Wall L.G."/>
            <person name="Wang Y."/>
            <person name="Medigue C."/>
            <person name="Benson D.R."/>
        </authorList>
    </citation>
    <scope>NUCLEOTIDE SEQUENCE [LARGE SCALE GENOMIC DNA]</scope>
    <source>
        <strain evidence="5">DSM 45818 / CECT 9043 / CcI3</strain>
    </source>
</reference>
<dbReference type="PROSITE" id="PS00600">
    <property type="entry name" value="AA_TRANSFER_CLASS_3"/>
    <property type="match status" value="1"/>
</dbReference>
<organism evidence="4 5">
    <name type="scientific">Frankia casuarinae (strain DSM 45818 / CECT 9043 / HFP020203 / CcI3)</name>
    <dbReference type="NCBI Taxonomy" id="106370"/>
    <lineage>
        <taxon>Bacteria</taxon>
        <taxon>Bacillati</taxon>
        <taxon>Actinomycetota</taxon>
        <taxon>Actinomycetes</taxon>
        <taxon>Frankiales</taxon>
        <taxon>Frankiaceae</taxon>
        <taxon>Frankia</taxon>
    </lineage>
</organism>
<dbReference type="eggNOG" id="COG0161">
    <property type="taxonomic scope" value="Bacteria"/>
</dbReference>
<sequence length="461" mass="48665">MQHNGADRPGRRATDHGAKAVTMSAPTLPVGRQRLSSDLPVVAKAHGSRIYDEDGREFIDGSSGTICVNIGHGSTDVLAAMREQAELVTFAHRSQFTSRSVLALTEKILSIGGPGYREVVYTNSGSEATETALRLALFHHALAGSPERSIVLTQQPSYHGMTAGALSVSGHPPRREHLDALVSTGVSTVPVTSDDPAADPLPATSAWEEAFGRIGPERIAAVLVEPVSGAAGGAAVLRDDVLRRLRELTSASGALLVMDEVMTGFGRTGDWFGYQRSGVTPDLVVTGKGLSGGYTPIGAVLVGASVLPGRSASDLALGHTMSGNPLSAAVALAVLRVTEQQRLPERAERIGAELRRRLEEEVTGKVGFLDQPRGRGLLLGLPVRQAAGAHARAPLAATICRAAREFGLVVYPAGVNHWTQALLVAPSLTIEDAELAELVRRLARTVTAVDTQLARTRGRRW</sequence>
<dbReference type="Gene3D" id="3.40.640.10">
    <property type="entry name" value="Type I PLP-dependent aspartate aminotransferase-like (Major domain)"/>
    <property type="match status" value="1"/>
</dbReference>
<accession>Q2JB94</accession>
<dbReference type="EC" id="2.6.1.-" evidence="4"/>
<protein>
    <submittedName>
        <fullName evidence="4">N(6)-acetyl-beta-lysine transaminase</fullName>
        <ecNumber evidence="4">2.6.1.-</ecNumber>
    </submittedName>
</protein>
<dbReference type="GO" id="GO:0030170">
    <property type="term" value="F:pyridoxal phosphate binding"/>
    <property type="evidence" value="ECO:0007669"/>
    <property type="project" value="InterPro"/>
</dbReference>
<dbReference type="InterPro" id="IPR005814">
    <property type="entry name" value="Aminotrans_3"/>
</dbReference>
<evidence type="ECO:0000256" key="3">
    <source>
        <dbReference type="RuleBase" id="RU003560"/>
    </source>
</evidence>
<dbReference type="PANTHER" id="PTHR43094:SF1">
    <property type="entry name" value="AMINOTRANSFERASE CLASS-III"/>
    <property type="match status" value="1"/>
</dbReference>
<dbReference type="Proteomes" id="UP000001937">
    <property type="component" value="Chromosome"/>
</dbReference>
<dbReference type="InterPro" id="IPR015424">
    <property type="entry name" value="PyrdxlP-dep_Trfase"/>
</dbReference>
<dbReference type="Gene3D" id="3.90.1150.10">
    <property type="entry name" value="Aspartate Aminotransferase, domain 1"/>
    <property type="match status" value="1"/>
</dbReference>
<comment type="similarity">
    <text evidence="1 3">Belongs to the class-III pyridoxal-phosphate-dependent aminotransferase family.</text>
</comment>
<evidence type="ECO:0000256" key="2">
    <source>
        <dbReference type="ARBA" id="ARBA00022898"/>
    </source>
</evidence>
<dbReference type="Pfam" id="PF00202">
    <property type="entry name" value="Aminotran_3"/>
    <property type="match status" value="1"/>
</dbReference>
<evidence type="ECO:0000256" key="1">
    <source>
        <dbReference type="ARBA" id="ARBA00008954"/>
    </source>
</evidence>
<accession>A0A1X1PQV5</accession>
<evidence type="ECO:0000313" key="5">
    <source>
        <dbReference type="Proteomes" id="UP000001937"/>
    </source>
</evidence>
<name>Q2JB94_FRACC</name>
<dbReference type="EMBL" id="CP000249">
    <property type="protein sequence ID" value="ABD11448.1"/>
    <property type="molecule type" value="Genomic_DNA"/>
</dbReference>